<dbReference type="CDD" id="cd24139">
    <property type="entry name" value="SIP5-like"/>
    <property type="match status" value="1"/>
</dbReference>
<feature type="region of interest" description="Disordered" evidence="2">
    <location>
        <begin position="307"/>
        <end position="388"/>
    </location>
</feature>
<reference evidence="3 4" key="1">
    <citation type="submission" date="2019-05" db="EMBL/GenBank/DDBJ databases">
        <title>Emergence of the Ug99 lineage of the wheat stem rust pathogen through somatic hybridization.</title>
        <authorList>
            <person name="Li F."/>
            <person name="Upadhyaya N.M."/>
            <person name="Sperschneider J."/>
            <person name="Matny O."/>
            <person name="Nguyen-Phuc H."/>
            <person name="Mago R."/>
            <person name="Raley C."/>
            <person name="Miller M.E."/>
            <person name="Silverstein K.A.T."/>
            <person name="Henningsen E."/>
            <person name="Hirsch C.D."/>
            <person name="Visser B."/>
            <person name="Pretorius Z.A."/>
            <person name="Steffenson B.J."/>
            <person name="Schwessinger B."/>
            <person name="Dodds P.N."/>
            <person name="Figueroa M."/>
        </authorList>
    </citation>
    <scope>NUCLEOTIDE SEQUENCE [LARGE SCALE GENOMIC DNA]</scope>
    <source>
        <strain evidence="3">21-0</strain>
    </source>
</reference>
<feature type="compositionally biased region" description="Low complexity" evidence="2">
    <location>
        <begin position="180"/>
        <end position="189"/>
    </location>
</feature>
<dbReference type="OrthoDB" id="21471at2759"/>
<evidence type="ECO:0000313" key="3">
    <source>
        <dbReference type="EMBL" id="KAA1077484.1"/>
    </source>
</evidence>
<dbReference type="InterPro" id="IPR039301">
    <property type="entry name" value="Sip5/DA2"/>
</dbReference>
<gene>
    <name evidence="3" type="primary">SIP5_2</name>
    <name evidence="3" type="ORF">PGT21_009895</name>
</gene>
<feature type="compositionally biased region" description="Polar residues" evidence="2">
    <location>
        <begin position="1"/>
        <end position="20"/>
    </location>
</feature>
<evidence type="ECO:0000313" key="4">
    <source>
        <dbReference type="Proteomes" id="UP000324748"/>
    </source>
</evidence>
<comment type="caution">
    <text evidence="3">The sequence shown here is derived from an EMBL/GenBank/DDBJ whole genome shotgun (WGS) entry which is preliminary data.</text>
</comment>
<feature type="compositionally biased region" description="Polar residues" evidence="2">
    <location>
        <begin position="678"/>
        <end position="687"/>
    </location>
</feature>
<protein>
    <submittedName>
        <fullName evidence="3">SNF1-interacting protein</fullName>
    </submittedName>
</protein>
<feature type="region of interest" description="Disordered" evidence="2">
    <location>
        <begin position="527"/>
        <end position="699"/>
    </location>
</feature>
<feature type="compositionally biased region" description="Low complexity" evidence="2">
    <location>
        <begin position="379"/>
        <end position="388"/>
    </location>
</feature>
<dbReference type="EMBL" id="VSWC01000144">
    <property type="protein sequence ID" value="KAA1077484.1"/>
    <property type="molecule type" value="Genomic_DNA"/>
</dbReference>
<dbReference type="InterPro" id="IPR003903">
    <property type="entry name" value="UIM_dom"/>
</dbReference>
<dbReference type="PROSITE" id="PS50330">
    <property type="entry name" value="UIM"/>
    <property type="match status" value="1"/>
</dbReference>
<feature type="compositionally biased region" description="Low complexity" evidence="2">
    <location>
        <begin position="610"/>
        <end position="629"/>
    </location>
</feature>
<feature type="compositionally biased region" description="Polar residues" evidence="2">
    <location>
        <begin position="190"/>
        <end position="205"/>
    </location>
</feature>
<dbReference type="PANTHER" id="PTHR31315">
    <property type="entry name" value="PROTEIN SIP5"/>
    <property type="match status" value="1"/>
</dbReference>
<feature type="compositionally biased region" description="Low complexity" evidence="2">
    <location>
        <begin position="465"/>
        <end position="478"/>
    </location>
</feature>
<feature type="region of interest" description="Disordered" evidence="2">
    <location>
        <begin position="1"/>
        <end position="67"/>
    </location>
</feature>
<feature type="compositionally biased region" description="Low complexity" evidence="2">
    <location>
        <begin position="327"/>
        <end position="350"/>
    </location>
</feature>
<feature type="compositionally biased region" description="Low complexity" evidence="2">
    <location>
        <begin position="646"/>
        <end position="663"/>
    </location>
</feature>
<dbReference type="Proteomes" id="UP000324748">
    <property type="component" value="Unassembled WGS sequence"/>
</dbReference>
<feature type="region of interest" description="Disordered" evidence="2">
    <location>
        <begin position="449"/>
        <end position="497"/>
    </location>
</feature>
<name>A0A5B0MNC6_PUCGR</name>
<feature type="compositionally biased region" description="Polar residues" evidence="2">
    <location>
        <begin position="308"/>
        <end position="319"/>
    </location>
</feature>
<feature type="compositionally biased region" description="Low complexity" evidence="2">
    <location>
        <begin position="21"/>
        <end position="60"/>
    </location>
</feature>
<feature type="region of interest" description="Disordered" evidence="2">
    <location>
        <begin position="177"/>
        <end position="206"/>
    </location>
</feature>
<sequence>MGNNPSSHHPSANYNSSHSRTNPTSSAPATPTGTNHQTLNNNNNNSPSSSSTAAATSATTQAIQLPPPTTTFVDGGYLFPLSNIYPSSPQDWLHPIVQHLILSRRLAPFYRGLEDWEEDWDRQMIAHALQSITLSRINSIKQIQKIERQESIEQQQTTAKYSSGSISRRFAKNLLLDHPSSSSSSSTSSPHQSLIGSSTLNQSESNHNHNVRHQIFEAILNSQIRPNEIDQYLSQTVECPICFLYYPPNINLSRCCQQPICTECFTQIKRTDPTPQEIKSEPACCPYCVESNFGVTYVPPALAKRTDWSSPDPVSSTGDTLAVPVPTSNQGTSGTTTATTGSQSAPSPSGMMGANMQDESGEPTEGVVESTKMKRRQTTSHTSTEVVTTDSIQPDWQAKLEAVKAAVQRRANRRIIFRQEGDRLIPVGITSSRDPNGSAFLAAFEQDHNSGTSTVSRRGLSSLIGGNSNHSPSPSTHSGIQGSATGTVRRHRTENSNYGVDLEELMIMEAMRLSLAEEEERKKKAAIEEEKIKKMTETMDESGGSAKPTASTSDSQSNSGSISSSPSNLLHPKTSSSTPTPTGRSDGIHSKPPTPSSFGNNQGGTIPTASLIDHPISSSPHSFSPLASDSARENPPPIPAHPSLKRPTPSSSSSSASNRASTNPFLSLIDPTLPSLDPCQTSILNPFSSSSSSSSSIPINSATATSLLSNPNHELSHLLSSSPSGPQPVSESSPSSSPLAGHPSSNSTISSSDPDPSASSSLPLDHHTS</sequence>
<organism evidence="3 4">
    <name type="scientific">Puccinia graminis f. sp. tritici</name>
    <dbReference type="NCBI Taxonomy" id="56615"/>
    <lineage>
        <taxon>Eukaryota</taxon>
        <taxon>Fungi</taxon>
        <taxon>Dikarya</taxon>
        <taxon>Basidiomycota</taxon>
        <taxon>Pucciniomycotina</taxon>
        <taxon>Pucciniomycetes</taxon>
        <taxon>Pucciniales</taxon>
        <taxon>Pucciniaceae</taxon>
        <taxon>Puccinia</taxon>
    </lineage>
</organism>
<feature type="compositionally biased region" description="Polar residues" evidence="2">
    <location>
        <begin position="596"/>
        <end position="608"/>
    </location>
</feature>
<dbReference type="PANTHER" id="PTHR31315:SF1">
    <property type="entry name" value="PROTEIN SIP5"/>
    <property type="match status" value="1"/>
</dbReference>
<proteinExistence type="inferred from homology"/>
<feature type="compositionally biased region" description="Low complexity" evidence="2">
    <location>
        <begin position="551"/>
        <end position="582"/>
    </location>
</feature>
<feature type="compositionally biased region" description="Basic and acidic residues" evidence="2">
    <location>
        <begin position="527"/>
        <end position="537"/>
    </location>
</feature>
<keyword evidence="4" id="KW-1185">Reference proteome</keyword>
<evidence type="ECO:0000256" key="2">
    <source>
        <dbReference type="SAM" id="MobiDB-lite"/>
    </source>
</evidence>
<comment type="similarity">
    <text evidence="1">Belongs to the SIP5 family.</text>
</comment>
<feature type="region of interest" description="Disordered" evidence="2">
    <location>
        <begin position="712"/>
        <end position="769"/>
    </location>
</feature>
<dbReference type="AlphaFoldDB" id="A0A5B0MNC6"/>
<dbReference type="GO" id="GO:0005737">
    <property type="term" value="C:cytoplasm"/>
    <property type="evidence" value="ECO:0007669"/>
    <property type="project" value="TreeGrafter"/>
</dbReference>
<accession>A0A5B0MNC6</accession>
<evidence type="ECO:0000256" key="1">
    <source>
        <dbReference type="ARBA" id="ARBA00010402"/>
    </source>
</evidence>
<feature type="compositionally biased region" description="Low complexity" evidence="2">
    <location>
        <begin position="712"/>
        <end position="763"/>
    </location>
</feature>